<dbReference type="AlphaFoldDB" id="A0A2G9HKH2"/>
<keyword evidence="2" id="KW-1185">Reference proteome</keyword>
<evidence type="ECO:0000313" key="2">
    <source>
        <dbReference type="Proteomes" id="UP000231279"/>
    </source>
</evidence>
<gene>
    <name evidence="1" type="ORF">CDL12_09288</name>
</gene>
<proteinExistence type="predicted"/>
<dbReference type="EMBL" id="NKXS01001543">
    <property type="protein sequence ID" value="PIN18032.1"/>
    <property type="molecule type" value="Genomic_DNA"/>
</dbReference>
<dbReference type="Proteomes" id="UP000231279">
    <property type="component" value="Unassembled WGS sequence"/>
</dbReference>
<sequence length="73" mass="8316">MKRGTKDDCLDDDNFSDYIERFHKRNKNELNTEITNGRATAYSGTFHEKNSGDYSFGGYPLVLPPQPPAAFKK</sequence>
<dbReference type="OrthoDB" id="913206at2759"/>
<organism evidence="1 2">
    <name type="scientific">Handroanthus impetiginosus</name>
    <dbReference type="NCBI Taxonomy" id="429701"/>
    <lineage>
        <taxon>Eukaryota</taxon>
        <taxon>Viridiplantae</taxon>
        <taxon>Streptophyta</taxon>
        <taxon>Embryophyta</taxon>
        <taxon>Tracheophyta</taxon>
        <taxon>Spermatophyta</taxon>
        <taxon>Magnoliopsida</taxon>
        <taxon>eudicotyledons</taxon>
        <taxon>Gunneridae</taxon>
        <taxon>Pentapetalae</taxon>
        <taxon>asterids</taxon>
        <taxon>lamiids</taxon>
        <taxon>Lamiales</taxon>
        <taxon>Bignoniaceae</taxon>
        <taxon>Crescentiina</taxon>
        <taxon>Tabebuia alliance</taxon>
        <taxon>Handroanthus</taxon>
    </lineage>
</organism>
<evidence type="ECO:0000313" key="1">
    <source>
        <dbReference type="EMBL" id="PIN18032.1"/>
    </source>
</evidence>
<comment type="caution">
    <text evidence="1">The sequence shown here is derived from an EMBL/GenBank/DDBJ whole genome shotgun (WGS) entry which is preliminary data.</text>
</comment>
<protein>
    <submittedName>
        <fullName evidence="1">Uncharacterized protein</fullName>
    </submittedName>
</protein>
<accession>A0A2G9HKH2</accession>
<reference evidence="2" key="1">
    <citation type="journal article" date="2018" name="Gigascience">
        <title>Genome assembly of the Pink Ipe (Handroanthus impetiginosus, Bignoniaceae), a highly valued, ecologically keystone Neotropical timber forest tree.</title>
        <authorList>
            <person name="Silva-Junior O.B."/>
            <person name="Grattapaglia D."/>
            <person name="Novaes E."/>
            <person name="Collevatti R.G."/>
        </authorList>
    </citation>
    <scope>NUCLEOTIDE SEQUENCE [LARGE SCALE GENOMIC DNA]</scope>
    <source>
        <strain evidence="2">cv. UFG-1</strain>
    </source>
</reference>
<name>A0A2G9HKH2_9LAMI</name>